<sequence>MKIHYYKLLLFSLPLNILAHNKNKPYIIPRYTPTVTSRGLSECDIQTSIYDDTHMKSVKENFDRQTSERFKKYEEHMIKKRQKYKEQCNKDIQQIIVKDKIKKSLAEKMEKCCLKCGCALGGVATSVGVLGTAVVYALKTAALDAAIDAAIAGGEAEGVAAGDIAGAAEVIRLIKKTLGINELFTNPLGSFISETNYNQASYITSIVNMQYRITCKRGLSSTSSICDTMEKWNLLEGPHYLDVQMQTVIGDKVTNVVTEAKTIAEAVAKTATENVTKEAIKTNIAEVKATYAICQNAIIASTVAILVIVLVMVIIYLILRYRRKKKMNKKLQYTKLLN</sequence>
<dbReference type="Proteomes" id="UP000030690">
    <property type="component" value="Unassembled WGS sequence"/>
</dbReference>
<evidence type="ECO:0008006" key="5">
    <source>
        <dbReference type="Google" id="ProtNLM"/>
    </source>
</evidence>
<keyword evidence="1" id="KW-1133">Transmembrane helix</keyword>
<name>A0A024UVQ7_PLAFA</name>
<feature type="signal peptide" evidence="2">
    <location>
        <begin position="1"/>
        <end position="19"/>
    </location>
</feature>
<gene>
    <name evidence="3" type="ORF">PFFVO_06190</name>
</gene>
<keyword evidence="1" id="KW-0812">Transmembrane</keyword>
<feature type="chain" id="PRO_5001535610" description="Surface antigen" evidence="2">
    <location>
        <begin position="20"/>
        <end position="338"/>
    </location>
</feature>
<keyword evidence="1" id="KW-0472">Membrane</keyword>
<organism evidence="3 4">
    <name type="scientific">Plasmodium falciparum Vietnam Oak-Knoll</name>
    <name type="common">FVO</name>
    <dbReference type="NCBI Taxonomy" id="1036723"/>
    <lineage>
        <taxon>Eukaryota</taxon>
        <taxon>Sar</taxon>
        <taxon>Alveolata</taxon>
        <taxon>Apicomplexa</taxon>
        <taxon>Aconoidasida</taxon>
        <taxon>Haemosporida</taxon>
        <taxon>Plasmodiidae</taxon>
        <taxon>Plasmodium</taxon>
        <taxon>Plasmodium (Laverania)</taxon>
    </lineage>
</organism>
<protein>
    <recommendedName>
        <fullName evidence="5">Surface antigen</fullName>
    </recommendedName>
</protein>
<reference evidence="3 4" key="1">
    <citation type="submission" date="2013-02" db="EMBL/GenBank/DDBJ databases">
        <title>The Genome Annotation of Plasmodium falciparum Vietnam Oak-Knoll (FVO).</title>
        <authorList>
            <consortium name="The Broad Institute Genome Sequencing Platform"/>
            <consortium name="The Broad Institute Genome Sequencing Center for Infectious Disease"/>
            <person name="Neafsey D."/>
            <person name="Hoffman S."/>
            <person name="Volkman S."/>
            <person name="Rosenthal P."/>
            <person name="Walker B."/>
            <person name="Young S.K."/>
            <person name="Zeng Q."/>
            <person name="Gargeya S."/>
            <person name="Fitzgerald M."/>
            <person name="Haas B."/>
            <person name="Abouelleil A."/>
            <person name="Allen A.W."/>
            <person name="Alvarado L."/>
            <person name="Arachchi H.M."/>
            <person name="Berlin A.M."/>
            <person name="Chapman S.B."/>
            <person name="Gainer-Dewar J."/>
            <person name="Goldberg J."/>
            <person name="Griggs A."/>
            <person name="Gujja S."/>
            <person name="Hansen M."/>
            <person name="Howarth C."/>
            <person name="Imamovic A."/>
            <person name="Ireland A."/>
            <person name="Larimer J."/>
            <person name="McCowan C."/>
            <person name="Murphy C."/>
            <person name="Pearson M."/>
            <person name="Poon T.W."/>
            <person name="Priest M."/>
            <person name="Roberts A."/>
            <person name="Saif S."/>
            <person name="Shea T."/>
            <person name="Sisk P."/>
            <person name="Sykes S."/>
            <person name="Wortman J."/>
            <person name="Nusbaum C."/>
            <person name="Birren B."/>
        </authorList>
    </citation>
    <scope>NUCLEOTIDE SEQUENCE [LARGE SCALE GENOMIC DNA]</scope>
    <source>
        <strain evidence="4">Vietnam Oak-Knoll (FVO)</strain>
    </source>
</reference>
<accession>A0A024UVQ7</accession>
<evidence type="ECO:0000256" key="1">
    <source>
        <dbReference type="SAM" id="Phobius"/>
    </source>
</evidence>
<evidence type="ECO:0000256" key="2">
    <source>
        <dbReference type="SAM" id="SignalP"/>
    </source>
</evidence>
<feature type="transmembrane region" description="Helical" evidence="1">
    <location>
        <begin position="297"/>
        <end position="319"/>
    </location>
</feature>
<evidence type="ECO:0000313" key="4">
    <source>
        <dbReference type="Proteomes" id="UP000030690"/>
    </source>
</evidence>
<dbReference type="InterPro" id="IPR006373">
    <property type="entry name" value="VSA_Rifin"/>
</dbReference>
<evidence type="ECO:0000313" key="3">
    <source>
        <dbReference type="EMBL" id="ETW14898.1"/>
    </source>
</evidence>
<dbReference type="AlphaFoldDB" id="A0A024UVQ7"/>
<keyword evidence="2" id="KW-0732">Signal</keyword>
<proteinExistence type="predicted"/>
<dbReference type="EMBL" id="KI925422">
    <property type="protein sequence ID" value="ETW14898.1"/>
    <property type="molecule type" value="Genomic_DNA"/>
</dbReference>
<dbReference type="NCBIfam" id="TIGR01477">
    <property type="entry name" value="RIFIN"/>
    <property type="match status" value="1"/>
</dbReference>
<reference evidence="3 4" key="2">
    <citation type="submission" date="2013-02" db="EMBL/GenBank/DDBJ databases">
        <title>The Genome Sequence of Plasmodium falciparum Vietnam Oak-Knoll (FVO).</title>
        <authorList>
            <consortium name="The Broad Institute Genome Sequencing Platform"/>
            <consortium name="The Broad Institute Genome Sequencing Center for Infectious Disease"/>
            <person name="Neafsey D."/>
            <person name="Cheeseman I."/>
            <person name="Volkman S."/>
            <person name="Adams J."/>
            <person name="Walker B."/>
            <person name="Young S.K."/>
            <person name="Zeng Q."/>
            <person name="Gargeya S."/>
            <person name="Fitzgerald M."/>
            <person name="Haas B."/>
            <person name="Abouelleil A."/>
            <person name="Alvarado L."/>
            <person name="Arachchi H.M."/>
            <person name="Berlin A.M."/>
            <person name="Chapman S.B."/>
            <person name="Dewar J."/>
            <person name="Goldberg J."/>
            <person name="Griggs A."/>
            <person name="Gujja S."/>
            <person name="Hansen M."/>
            <person name="Howarth C."/>
            <person name="Imamovic A."/>
            <person name="Larimer J."/>
            <person name="McCowan C."/>
            <person name="Murphy C."/>
            <person name="Neiman D."/>
            <person name="Pearson M."/>
            <person name="Priest M."/>
            <person name="Roberts A."/>
            <person name="Saif S."/>
            <person name="Shea T."/>
            <person name="Sisk P."/>
            <person name="Sykes S."/>
            <person name="Wortman J."/>
            <person name="Nusbaum C."/>
            <person name="Birren B."/>
        </authorList>
    </citation>
    <scope>NUCLEOTIDE SEQUENCE [LARGE SCALE GENOMIC DNA]</scope>
    <source>
        <strain evidence="4">Vietnam Oak-Knoll (FVO)</strain>
    </source>
</reference>
<dbReference type="Pfam" id="PF02009">
    <property type="entry name" value="RIFIN"/>
    <property type="match status" value="1"/>
</dbReference>